<proteinExistence type="predicted"/>
<evidence type="ECO:0000313" key="5">
    <source>
        <dbReference type="Proteomes" id="UP001141259"/>
    </source>
</evidence>
<sequence length="91" mass="9691">MTATPDTRQVFTLDDLRRIMRTNVGVDAGVDLESDISDVAFDGLGYDSLALLEVAAQVQREYGVPIPDDAMLEAPTPGEAVVLINSRLAGA</sequence>
<dbReference type="Proteomes" id="UP001141259">
    <property type="component" value="Unassembled WGS sequence"/>
</dbReference>
<dbReference type="InterPro" id="IPR036736">
    <property type="entry name" value="ACP-like_sf"/>
</dbReference>
<keyword evidence="1" id="KW-0596">Phosphopantetheine</keyword>
<dbReference type="InterPro" id="IPR006162">
    <property type="entry name" value="Ppantetheine_attach_site"/>
</dbReference>
<dbReference type="Pfam" id="PF00550">
    <property type="entry name" value="PP-binding"/>
    <property type="match status" value="1"/>
</dbReference>
<dbReference type="SMART" id="SM00823">
    <property type="entry name" value="PKS_PP"/>
    <property type="match status" value="1"/>
</dbReference>
<protein>
    <submittedName>
        <fullName evidence="4">Acyl carrier protein</fullName>
    </submittedName>
</protein>
<feature type="domain" description="Carrier" evidence="3">
    <location>
        <begin position="10"/>
        <end position="88"/>
    </location>
</feature>
<dbReference type="Gene3D" id="1.10.1200.10">
    <property type="entry name" value="ACP-like"/>
    <property type="match status" value="1"/>
</dbReference>
<accession>A0A9X2VXP0</accession>
<dbReference type="EMBL" id="JANYMP010000041">
    <property type="protein sequence ID" value="MCS7484102.1"/>
    <property type="molecule type" value="Genomic_DNA"/>
</dbReference>
<dbReference type="PROSITE" id="PS00012">
    <property type="entry name" value="PHOSPHOPANTETHEINE"/>
    <property type="match status" value="1"/>
</dbReference>
<evidence type="ECO:0000259" key="3">
    <source>
        <dbReference type="PROSITE" id="PS50075"/>
    </source>
</evidence>
<dbReference type="SUPFAM" id="SSF47336">
    <property type="entry name" value="ACP-like"/>
    <property type="match status" value="1"/>
</dbReference>
<organism evidence="4 5">
    <name type="scientific">Umezawaea endophytica</name>
    <dbReference type="NCBI Taxonomy" id="1654476"/>
    <lineage>
        <taxon>Bacteria</taxon>
        <taxon>Bacillati</taxon>
        <taxon>Actinomycetota</taxon>
        <taxon>Actinomycetes</taxon>
        <taxon>Pseudonocardiales</taxon>
        <taxon>Pseudonocardiaceae</taxon>
        <taxon>Umezawaea</taxon>
    </lineage>
</organism>
<dbReference type="GO" id="GO:0031177">
    <property type="term" value="F:phosphopantetheine binding"/>
    <property type="evidence" value="ECO:0007669"/>
    <property type="project" value="InterPro"/>
</dbReference>
<reference evidence="4" key="1">
    <citation type="submission" date="2022-08" db="EMBL/GenBank/DDBJ databases">
        <authorList>
            <person name="Tistechok S."/>
            <person name="Samborskyy M."/>
            <person name="Roman I."/>
        </authorList>
    </citation>
    <scope>NUCLEOTIDE SEQUENCE</scope>
    <source>
        <strain evidence="4">DSM 103496</strain>
    </source>
</reference>
<dbReference type="RefSeq" id="WP_259629556.1">
    <property type="nucleotide sequence ID" value="NZ_JANYMP010000041.1"/>
</dbReference>
<dbReference type="PROSITE" id="PS50075">
    <property type="entry name" value="CARRIER"/>
    <property type="match status" value="1"/>
</dbReference>
<dbReference type="AlphaFoldDB" id="A0A9X2VXP0"/>
<name>A0A9X2VXP0_9PSEU</name>
<evidence type="ECO:0000256" key="1">
    <source>
        <dbReference type="ARBA" id="ARBA00022450"/>
    </source>
</evidence>
<comment type="caution">
    <text evidence="4">The sequence shown here is derived from an EMBL/GenBank/DDBJ whole genome shotgun (WGS) entry which is preliminary data.</text>
</comment>
<evidence type="ECO:0000256" key="2">
    <source>
        <dbReference type="ARBA" id="ARBA00022553"/>
    </source>
</evidence>
<keyword evidence="5" id="KW-1185">Reference proteome</keyword>
<dbReference type="InterPro" id="IPR020806">
    <property type="entry name" value="PKS_PP-bd"/>
</dbReference>
<evidence type="ECO:0000313" key="4">
    <source>
        <dbReference type="EMBL" id="MCS7484102.1"/>
    </source>
</evidence>
<dbReference type="InterPro" id="IPR009081">
    <property type="entry name" value="PP-bd_ACP"/>
</dbReference>
<gene>
    <name evidence="4" type="ORF">NZH93_45330</name>
</gene>
<keyword evidence="2" id="KW-0597">Phosphoprotein</keyword>